<dbReference type="Proteomes" id="UP000002700">
    <property type="component" value="Chromosome II"/>
</dbReference>
<feature type="region of interest" description="Disordered" evidence="3">
    <location>
        <begin position="356"/>
        <end position="385"/>
    </location>
</feature>
<protein>
    <submittedName>
        <fullName evidence="5">Amidohydrolase family family</fullName>
    </submittedName>
</protein>
<gene>
    <name evidence="5" type="ordered locus">BURPS1710b_A1160</name>
</gene>
<evidence type="ECO:0000259" key="4">
    <source>
        <dbReference type="Pfam" id="PF04909"/>
    </source>
</evidence>
<dbReference type="Pfam" id="PF04909">
    <property type="entry name" value="Amidohydro_2"/>
    <property type="match status" value="1"/>
</dbReference>
<dbReference type="SUPFAM" id="SSF51556">
    <property type="entry name" value="Metallo-dependent hydrolases"/>
    <property type="match status" value="1"/>
</dbReference>
<dbReference type="GO" id="GO:0016787">
    <property type="term" value="F:hydrolase activity"/>
    <property type="evidence" value="ECO:0007669"/>
    <property type="project" value="UniProtKB-KW"/>
</dbReference>
<feature type="domain" description="Amidohydrolase-related" evidence="4">
    <location>
        <begin position="114"/>
        <end position="350"/>
    </location>
</feature>
<evidence type="ECO:0000313" key="6">
    <source>
        <dbReference type="Proteomes" id="UP000002700"/>
    </source>
</evidence>
<dbReference type="EMBL" id="CP000125">
    <property type="protein sequence ID" value="ABA52211.1"/>
    <property type="molecule type" value="Genomic_DNA"/>
</dbReference>
<proteinExistence type="predicted"/>
<dbReference type="GO" id="GO:0019748">
    <property type="term" value="P:secondary metabolic process"/>
    <property type="evidence" value="ECO:0007669"/>
    <property type="project" value="TreeGrafter"/>
</dbReference>
<evidence type="ECO:0000256" key="1">
    <source>
        <dbReference type="ARBA" id="ARBA00022490"/>
    </source>
</evidence>
<dbReference type="GO" id="GO:0005737">
    <property type="term" value="C:cytoplasm"/>
    <property type="evidence" value="ECO:0007669"/>
    <property type="project" value="TreeGrafter"/>
</dbReference>
<dbReference type="InterPro" id="IPR006680">
    <property type="entry name" value="Amidohydro-rel"/>
</dbReference>
<dbReference type="InterPro" id="IPR032466">
    <property type="entry name" value="Metal_Hydrolase"/>
</dbReference>
<reference evidence="5 6" key="1">
    <citation type="submission" date="2005-09" db="EMBL/GenBank/DDBJ databases">
        <authorList>
            <person name="Woods D.E."/>
            <person name="Nierman W.C."/>
        </authorList>
    </citation>
    <scope>NUCLEOTIDE SEQUENCE [LARGE SCALE GENOMIC DNA]</scope>
    <source>
        <strain evidence="5 6">1710b</strain>
    </source>
</reference>
<keyword evidence="1" id="KW-0963">Cytoplasm</keyword>
<name>Q3JJD6_BURP1</name>
<dbReference type="HOGENOM" id="CLU_044590_0_0_4"/>
<feature type="compositionally biased region" description="Basic and acidic residues" evidence="3">
    <location>
        <begin position="356"/>
        <end position="368"/>
    </location>
</feature>
<evidence type="ECO:0000256" key="2">
    <source>
        <dbReference type="ARBA" id="ARBA00023239"/>
    </source>
</evidence>
<dbReference type="AlphaFoldDB" id="Q3JJD6"/>
<feature type="region of interest" description="Disordered" evidence="3">
    <location>
        <begin position="1"/>
        <end position="36"/>
    </location>
</feature>
<keyword evidence="2" id="KW-0456">Lyase</keyword>
<dbReference type="InterPro" id="IPR032465">
    <property type="entry name" value="ACMSD"/>
</dbReference>
<dbReference type="EnsemblBacteria" id="ABA52211">
    <property type="protein sequence ID" value="ABA52211"/>
    <property type="gene ID" value="BURPS1710b_A1160"/>
</dbReference>
<keyword evidence="5" id="KW-0378">Hydrolase</keyword>
<sequence>MNGWASCGTFSTRTGTRCASGSRTHGATTRSPRPPFLRPRPDLAMTTLRIFDARVHVLPDVVAKLVWKNYARDAWKIRYELLAEQSIAFLKAHGVARAAGICYAGQPGIAPFLNDFVAQLASRHPAFLVPFGTVHPHDRDAARETARALDELGFAGLKIHCHLLKIAPDDDALAPIFEALAERGKVLNLHSGAFAKNNAQMDEIRRFCNVERFRRAMRRTPELKVVVPHIGYDEVQAYLDLLDEFPNLHFDTAMAFGGHRIATGEAVPDVRPLRETRYPRGAHPRLPAPWKPALEQLVPQMRDRPDRFLYGSDFPLIPYDWDVEIEQLKRYLPADVLRKVLWDNARALFDGDAHRASDANDAGAHEDASAAAPVSAGQPATEPTR</sequence>
<feature type="compositionally biased region" description="Polar residues" evidence="3">
    <location>
        <begin position="8"/>
        <end position="29"/>
    </location>
</feature>
<dbReference type="KEGG" id="bpm:BURPS1710b_A1160"/>
<evidence type="ECO:0000313" key="5">
    <source>
        <dbReference type="EMBL" id="ABA52211.1"/>
    </source>
</evidence>
<dbReference type="PANTHER" id="PTHR21240">
    <property type="entry name" value="2-AMINO-3-CARBOXYLMUCONATE-6-SEMIALDEHYDE DECARBOXYLASE"/>
    <property type="match status" value="1"/>
</dbReference>
<evidence type="ECO:0000256" key="3">
    <source>
        <dbReference type="SAM" id="MobiDB-lite"/>
    </source>
</evidence>
<dbReference type="CDD" id="cd01292">
    <property type="entry name" value="metallo-dependent_hydrolases"/>
    <property type="match status" value="1"/>
</dbReference>
<dbReference type="Gene3D" id="3.20.20.140">
    <property type="entry name" value="Metal-dependent hydrolases"/>
    <property type="match status" value="1"/>
</dbReference>
<dbReference type="PANTHER" id="PTHR21240:SF28">
    <property type="entry name" value="ISO-OROTATE DECARBOXYLASE (EUROFUNG)"/>
    <property type="match status" value="1"/>
</dbReference>
<organism evidence="5 6">
    <name type="scientific">Burkholderia pseudomallei (strain 1710b)</name>
    <dbReference type="NCBI Taxonomy" id="320372"/>
    <lineage>
        <taxon>Bacteria</taxon>
        <taxon>Pseudomonadati</taxon>
        <taxon>Pseudomonadota</taxon>
        <taxon>Betaproteobacteria</taxon>
        <taxon>Burkholderiales</taxon>
        <taxon>Burkholderiaceae</taxon>
        <taxon>Burkholderia</taxon>
        <taxon>pseudomallei group</taxon>
    </lineage>
</organism>
<dbReference type="GO" id="GO:0016831">
    <property type="term" value="F:carboxy-lyase activity"/>
    <property type="evidence" value="ECO:0007669"/>
    <property type="project" value="InterPro"/>
</dbReference>
<accession>Q3JJD6</accession>